<name>A0ABU6QB73_9FABA</name>
<feature type="coiled-coil region" evidence="1">
    <location>
        <begin position="20"/>
        <end position="57"/>
    </location>
</feature>
<evidence type="ECO:0000313" key="2">
    <source>
        <dbReference type="EMBL" id="MED6109157.1"/>
    </source>
</evidence>
<organism evidence="2 3">
    <name type="scientific">Stylosanthes scabra</name>
    <dbReference type="NCBI Taxonomy" id="79078"/>
    <lineage>
        <taxon>Eukaryota</taxon>
        <taxon>Viridiplantae</taxon>
        <taxon>Streptophyta</taxon>
        <taxon>Embryophyta</taxon>
        <taxon>Tracheophyta</taxon>
        <taxon>Spermatophyta</taxon>
        <taxon>Magnoliopsida</taxon>
        <taxon>eudicotyledons</taxon>
        <taxon>Gunneridae</taxon>
        <taxon>Pentapetalae</taxon>
        <taxon>rosids</taxon>
        <taxon>fabids</taxon>
        <taxon>Fabales</taxon>
        <taxon>Fabaceae</taxon>
        <taxon>Papilionoideae</taxon>
        <taxon>50 kb inversion clade</taxon>
        <taxon>dalbergioids sensu lato</taxon>
        <taxon>Dalbergieae</taxon>
        <taxon>Pterocarpus clade</taxon>
        <taxon>Stylosanthes</taxon>
    </lineage>
</organism>
<proteinExistence type="predicted"/>
<gene>
    <name evidence="2" type="ORF">PIB30_031045</name>
</gene>
<evidence type="ECO:0000256" key="1">
    <source>
        <dbReference type="SAM" id="Coils"/>
    </source>
</evidence>
<keyword evidence="1" id="KW-0175">Coiled coil</keyword>
<sequence>MNVCGRFAYLLHMRDIFRLINENSQVLERLNKNNEGEREQKKENKNLDALFKEVELEINIFA</sequence>
<dbReference type="EMBL" id="JASCZI010000132">
    <property type="protein sequence ID" value="MED6109157.1"/>
    <property type="molecule type" value="Genomic_DNA"/>
</dbReference>
<comment type="caution">
    <text evidence="2">The sequence shown here is derived from an EMBL/GenBank/DDBJ whole genome shotgun (WGS) entry which is preliminary data.</text>
</comment>
<reference evidence="2 3" key="1">
    <citation type="journal article" date="2023" name="Plants (Basel)">
        <title>Bridging the Gap: Combining Genomics and Transcriptomics Approaches to Understand Stylosanthes scabra, an Orphan Legume from the Brazilian Caatinga.</title>
        <authorList>
            <person name="Ferreira-Neto J.R.C."/>
            <person name="da Silva M.D."/>
            <person name="Binneck E."/>
            <person name="de Melo N.F."/>
            <person name="da Silva R.H."/>
            <person name="de Melo A.L.T.M."/>
            <person name="Pandolfi V."/>
            <person name="Bustamante F.O."/>
            <person name="Brasileiro-Vidal A.C."/>
            <person name="Benko-Iseppon A.M."/>
        </authorList>
    </citation>
    <scope>NUCLEOTIDE SEQUENCE [LARGE SCALE GENOMIC DNA]</scope>
    <source>
        <tissue evidence="2">Leaves</tissue>
    </source>
</reference>
<keyword evidence="3" id="KW-1185">Reference proteome</keyword>
<protein>
    <submittedName>
        <fullName evidence="2">Uncharacterized protein</fullName>
    </submittedName>
</protein>
<evidence type="ECO:0000313" key="3">
    <source>
        <dbReference type="Proteomes" id="UP001341840"/>
    </source>
</evidence>
<accession>A0ABU6QB73</accession>
<dbReference type="Proteomes" id="UP001341840">
    <property type="component" value="Unassembled WGS sequence"/>
</dbReference>